<keyword evidence="2" id="KW-0812">Transmembrane</keyword>
<evidence type="ECO:0000256" key="1">
    <source>
        <dbReference type="SAM" id="MobiDB-lite"/>
    </source>
</evidence>
<keyword evidence="2" id="KW-1133">Transmembrane helix</keyword>
<keyword evidence="2" id="KW-0472">Membrane</keyword>
<gene>
    <name evidence="3" type="primary">orf291</name>
</gene>
<dbReference type="AlphaFoldDB" id="A0A068BHI8"/>
<dbReference type="RefSeq" id="YP_009045720.1">
    <property type="nucleotide sequence ID" value="NC_024429.1"/>
</dbReference>
<accession>A0A068BHI8</accession>
<feature type="transmembrane region" description="Helical" evidence="2">
    <location>
        <begin position="69"/>
        <end position="86"/>
    </location>
</feature>
<feature type="transmembrane region" description="Helical" evidence="2">
    <location>
        <begin position="124"/>
        <end position="144"/>
    </location>
</feature>
<feature type="region of interest" description="Disordered" evidence="1">
    <location>
        <begin position="217"/>
        <end position="248"/>
    </location>
</feature>
<proteinExistence type="predicted"/>
<feature type="compositionally biased region" description="Polar residues" evidence="1">
    <location>
        <begin position="217"/>
        <end position="230"/>
    </location>
</feature>
<reference evidence="3" key="1">
    <citation type="journal article" date="2014" name="Mitochondrion">
        <title>Comparative analysis of 11 Brassicales mitochondrial genomes and the mitochondrial transcriptome of Brassica oleracea.</title>
        <authorList>
            <person name="Grewe F."/>
            <person name="Edger P.P."/>
            <person name="Keren I."/>
            <person name="Sultan L."/>
            <person name="Pires J.C."/>
            <person name="Ostersetzer-Biran O."/>
            <person name="Mower J.P."/>
        </authorList>
    </citation>
    <scope>NUCLEOTIDE SEQUENCE</scope>
</reference>
<protein>
    <submittedName>
        <fullName evidence="3">Orf291</fullName>
    </submittedName>
</protein>
<organism evidence="3">
    <name type="scientific">Batis maritima</name>
    <name type="common">Maritime saltwort</name>
    <dbReference type="NCBI Taxonomy" id="4436"/>
    <lineage>
        <taxon>Eukaryota</taxon>
        <taxon>Viridiplantae</taxon>
        <taxon>Streptophyta</taxon>
        <taxon>Embryophyta</taxon>
        <taxon>Tracheophyta</taxon>
        <taxon>Spermatophyta</taxon>
        <taxon>Magnoliopsida</taxon>
        <taxon>eudicotyledons</taxon>
        <taxon>Gunneridae</taxon>
        <taxon>Pentapetalae</taxon>
        <taxon>rosids</taxon>
        <taxon>malvids</taxon>
        <taxon>Brassicales</taxon>
        <taxon>Bataceae</taxon>
        <taxon>Batis</taxon>
    </lineage>
</organism>
<dbReference type="GeneID" id="19736910"/>
<feature type="transmembrane region" description="Helical" evidence="2">
    <location>
        <begin position="98"/>
        <end position="118"/>
    </location>
</feature>
<evidence type="ECO:0000256" key="2">
    <source>
        <dbReference type="SAM" id="Phobius"/>
    </source>
</evidence>
<name>A0A068BHI8_BATMA</name>
<sequence length="291" mass="33043">MWRADVHSSAGLFWQAKKNTIWHEHCYESVSFGILKLTLQSSRCFSRDCFCTFFSEGTDIILISTGRNLMLFSMLILGCVFLLRLYSFFSFEEKKSMAFDLSFLCIYPLFFSSLSFAIDFFRIYLLSHLGIYFSDLFSFIMIVFPVSGGGDSGPFGPSSSENTPGQIIRAPSPGARVEVFEIPESQKKASEQGLSSDHPQLSLTSSEWEIANKCFPTSPQEVSGPSNSSNPEKEALPQSPEPVDPWEEEKRKGLLLPIWNEIFCQYQRELSKGKSWLRPSPRRRIRCIVAL</sequence>
<evidence type="ECO:0000313" key="3">
    <source>
        <dbReference type="EMBL" id="AIC83323.1"/>
    </source>
</evidence>
<geneLocation type="mitochondrion" evidence="3"/>
<keyword evidence="3" id="KW-0496">Mitochondrion</keyword>
<dbReference type="EMBL" id="KJ820684">
    <property type="protein sequence ID" value="AIC83323.1"/>
    <property type="molecule type" value="Genomic_DNA"/>
</dbReference>